<comment type="caution">
    <text evidence="2">The sequence shown here is derived from an EMBL/GenBank/DDBJ whole genome shotgun (WGS) entry which is preliminary data.</text>
</comment>
<feature type="compositionally biased region" description="Polar residues" evidence="1">
    <location>
        <begin position="387"/>
        <end position="396"/>
    </location>
</feature>
<dbReference type="InterPro" id="IPR052107">
    <property type="entry name" value="HEAT6"/>
</dbReference>
<dbReference type="EMBL" id="MU070095">
    <property type="protein sequence ID" value="KAF5829968.1"/>
    <property type="molecule type" value="Genomic_DNA"/>
</dbReference>
<evidence type="ECO:0000313" key="3">
    <source>
        <dbReference type="Proteomes" id="UP000815325"/>
    </source>
</evidence>
<evidence type="ECO:0000313" key="2">
    <source>
        <dbReference type="EMBL" id="KAF5829968.1"/>
    </source>
</evidence>
<organism evidence="2 3">
    <name type="scientific">Dunaliella salina</name>
    <name type="common">Green alga</name>
    <name type="synonym">Protococcus salinus</name>
    <dbReference type="NCBI Taxonomy" id="3046"/>
    <lineage>
        <taxon>Eukaryota</taxon>
        <taxon>Viridiplantae</taxon>
        <taxon>Chlorophyta</taxon>
        <taxon>core chlorophytes</taxon>
        <taxon>Chlorophyceae</taxon>
        <taxon>CS clade</taxon>
        <taxon>Chlamydomonadales</taxon>
        <taxon>Dunaliellaceae</taxon>
        <taxon>Dunaliella</taxon>
    </lineage>
</organism>
<proteinExistence type="predicted"/>
<sequence length="631" mass="64998">LIHALAVKETGAPSLLPVVLRALCVVMSASPYDRLPRQLLPDTTAALLARWSTLASSAPVPSLLEDEPRWPFALPSPAAGSCGAAALPASAVSSESAANVNGSGSLAWQGGRAGGNSQGSISPRPLRVGSAAGAAPGVGGLHGGDALALQVAYLACLAEAFSTRQPQQGMVTFLRALLPPQALPAAAEVAVSAADHPHAQRTPTLGGSRGDEMADVPKHPGSMAFASHLLKHAADHTPHPHAQHTPTLGGDVSKHPGSMAFASPSLKHAAQCDPQAHSNGELQGGSGHVSVLAGTGAVQAHRTSNLQLQLQAQQLPQPPDFVVQLLRASVCCHAAMRIEALAALKGLATHYAFTLPGLWSVLCQVASTNLDAPPPTSPHTSPRRAAGTNQSCSDKLSLGTTNSSFYDVSGTHHSASTHGKEAMGGSSGGALGAGGRGRGRGGGLMKVKGPGRGGADVGGGGAGGRDGVSGPGSSSTSTSNSNTPEDKAVQHAIKLLAQYLEALAAAHGHPTRSSVHALSFNVSMWVQTCQDEARAHEFGPRAPVTGARMHSHAGSDAVMQDQMQACKFSRACTRRVYGDPQPRKHTFKRVNPVTQDRMQACKFGRACTMRKYKNAQPRKLECKQVNLVAQH</sequence>
<gene>
    <name evidence="2" type="ORF">DUNSADRAFT_15269</name>
</gene>
<dbReference type="PANTHER" id="PTHR13366:SF0">
    <property type="entry name" value="HEAT REPEAT-CONTAINING PROTEIN 6"/>
    <property type="match status" value="1"/>
</dbReference>
<protein>
    <submittedName>
        <fullName evidence="2">Uncharacterized protein</fullName>
    </submittedName>
</protein>
<reference evidence="2" key="1">
    <citation type="submission" date="2017-08" db="EMBL/GenBank/DDBJ databases">
        <authorList>
            <person name="Polle J.E."/>
            <person name="Barry K."/>
            <person name="Cushman J."/>
            <person name="Schmutz J."/>
            <person name="Tran D."/>
            <person name="Hathwaick L.T."/>
            <person name="Yim W.C."/>
            <person name="Jenkins J."/>
            <person name="Mckie-Krisberg Z.M."/>
            <person name="Prochnik S."/>
            <person name="Lindquist E."/>
            <person name="Dockter R.B."/>
            <person name="Adam C."/>
            <person name="Molina H."/>
            <person name="Bunkerborg J."/>
            <person name="Jin E."/>
            <person name="Buchheim M."/>
            <person name="Magnuson J."/>
        </authorList>
    </citation>
    <scope>NUCLEOTIDE SEQUENCE</scope>
    <source>
        <strain evidence="2">CCAP 19/18</strain>
    </source>
</reference>
<feature type="region of interest" description="Disordered" evidence="1">
    <location>
        <begin position="409"/>
        <end position="486"/>
    </location>
</feature>
<accession>A0ABQ7G5S9</accession>
<feature type="non-terminal residue" evidence="2">
    <location>
        <position position="1"/>
    </location>
</feature>
<name>A0ABQ7G5S9_DUNSA</name>
<dbReference type="Proteomes" id="UP000815325">
    <property type="component" value="Unassembled WGS sequence"/>
</dbReference>
<evidence type="ECO:0000256" key="1">
    <source>
        <dbReference type="SAM" id="MobiDB-lite"/>
    </source>
</evidence>
<keyword evidence="3" id="KW-1185">Reference proteome</keyword>
<feature type="compositionally biased region" description="Low complexity" evidence="1">
    <location>
        <begin position="471"/>
        <end position="483"/>
    </location>
</feature>
<feature type="region of interest" description="Disordered" evidence="1">
    <location>
        <begin position="372"/>
        <end position="396"/>
    </location>
</feature>
<dbReference type="PANTHER" id="PTHR13366">
    <property type="entry name" value="MALARIA ANTIGEN-RELATED"/>
    <property type="match status" value="1"/>
</dbReference>
<feature type="region of interest" description="Disordered" evidence="1">
    <location>
        <begin position="236"/>
        <end position="288"/>
    </location>
</feature>
<feature type="compositionally biased region" description="Gly residues" evidence="1">
    <location>
        <begin position="425"/>
        <end position="470"/>
    </location>
</feature>